<reference evidence="2 3" key="1">
    <citation type="journal article" date="2020" name="Carbohydr. Polym.">
        <title>Characterization and optimization of production of bacterial cellulose from strain CGMCC 17276 based on whole-genome analysis.</title>
        <authorList>
            <person name="Lu T."/>
            <person name="Gao H."/>
            <person name="Liao B."/>
            <person name="Wu J."/>
            <person name="Zhang W."/>
            <person name="Huang J."/>
            <person name="Liu M."/>
            <person name="Huang J."/>
            <person name="Chang Z."/>
            <person name="Jin M."/>
            <person name="Yi Z."/>
            <person name="Jiang D."/>
        </authorList>
    </citation>
    <scope>NUCLEOTIDE SEQUENCE [LARGE SCALE GENOMIC DNA]</scope>
    <source>
        <strain evidence="2 3">CGMCC 17276</strain>
    </source>
</reference>
<dbReference type="EMBL" id="CP041348">
    <property type="protein sequence ID" value="QHC36425.1"/>
    <property type="molecule type" value="Genomic_DNA"/>
</dbReference>
<accession>A0A857FQE8</accession>
<feature type="region of interest" description="Disordered" evidence="1">
    <location>
        <begin position="52"/>
        <end position="71"/>
    </location>
</feature>
<dbReference type="OrthoDB" id="7284601at2"/>
<dbReference type="Proteomes" id="UP000464674">
    <property type="component" value="Chromosome"/>
</dbReference>
<evidence type="ECO:0000313" key="2">
    <source>
        <dbReference type="EMBL" id="QHC36425.1"/>
    </source>
</evidence>
<dbReference type="RefSeq" id="WP_159262896.1">
    <property type="nucleotide sequence ID" value="NZ_CP041348.1"/>
</dbReference>
<organism evidence="2 3">
    <name type="scientific">Komagataeibacter xylinus</name>
    <name type="common">Gluconacetobacter xylinus</name>
    <dbReference type="NCBI Taxonomy" id="28448"/>
    <lineage>
        <taxon>Bacteria</taxon>
        <taxon>Pseudomonadati</taxon>
        <taxon>Pseudomonadota</taxon>
        <taxon>Alphaproteobacteria</taxon>
        <taxon>Acetobacterales</taxon>
        <taxon>Acetobacteraceae</taxon>
        <taxon>Komagataeibacter</taxon>
    </lineage>
</organism>
<gene>
    <name evidence="2" type="ORF">FMA36_13780</name>
</gene>
<dbReference type="AlphaFoldDB" id="A0A857FQE8"/>
<evidence type="ECO:0000256" key="1">
    <source>
        <dbReference type="SAM" id="MobiDB-lite"/>
    </source>
</evidence>
<protein>
    <submittedName>
        <fullName evidence="2">Uncharacterized protein</fullName>
    </submittedName>
</protein>
<proteinExistence type="predicted"/>
<name>A0A857FQE8_KOMXY</name>
<evidence type="ECO:0000313" key="3">
    <source>
        <dbReference type="Proteomes" id="UP000464674"/>
    </source>
</evidence>
<sequence>MIRTRNPGSTGPTLSGAPIVQVTIPVTLDQHNVGQAVAHIETSRALLEHRSTGTAPDGIQHVQLPGRSVGI</sequence>